<dbReference type="EMBL" id="SJPG01000001">
    <property type="protein sequence ID" value="TWT61148.1"/>
    <property type="molecule type" value="Genomic_DNA"/>
</dbReference>
<keyword evidence="11" id="KW-1185">Reference proteome</keyword>
<evidence type="ECO:0000256" key="3">
    <source>
        <dbReference type="ARBA" id="ARBA00022741"/>
    </source>
</evidence>
<dbReference type="HAMAP" id="MF_00238">
    <property type="entry name" value="Cytidyl_kinase_type1"/>
    <property type="match status" value="1"/>
</dbReference>
<dbReference type="InterPro" id="IPR003136">
    <property type="entry name" value="Cytidylate_kin"/>
</dbReference>
<evidence type="ECO:0000259" key="9">
    <source>
        <dbReference type="Pfam" id="PF02224"/>
    </source>
</evidence>
<comment type="catalytic activity">
    <reaction evidence="6 8">
        <text>dCMP + ATP = dCDP + ADP</text>
        <dbReference type="Rhea" id="RHEA:25094"/>
        <dbReference type="ChEBI" id="CHEBI:30616"/>
        <dbReference type="ChEBI" id="CHEBI:57566"/>
        <dbReference type="ChEBI" id="CHEBI:58593"/>
        <dbReference type="ChEBI" id="CHEBI:456216"/>
        <dbReference type="EC" id="2.7.4.25"/>
    </reaction>
</comment>
<dbReference type="GO" id="GO:0036431">
    <property type="term" value="F:dCMP kinase activity"/>
    <property type="evidence" value="ECO:0007669"/>
    <property type="project" value="InterPro"/>
</dbReference>
<comment type="catalytic activity">
    <reaction evidence="7 8">
        <text>CMP + ATP = CDP + ADP</text>
        <dbReference type="Rhea" id="RHEA:11600"/>
        <dbReference type="ChEBI" id="CHEBI:30616"/>
        <dbReference type="ChEBI" id="CHEBI:58069"/>
        <dbReference type="ChEBI" id="CHEBI:60377"/>
        <dbReference type="ChEBI" id="CHEBI:456216"/>
        <dbReference type="EC" id="2.7.4.25"/>
    </reaction>
</comment>
<keyword evidence="5 8" id="KW-0067">ATP-binding</keyword>
<keyword evidence="3 8" id="KW-0547">Nucleotide-binding</keyword>
<keyword evidence="2 8" id="KW-0808">Transferase</keyword>
<evidence type="ECO:0000256" key="4">
    <source>
        <dbReference type="ARBA" id="ARBA00022777"/>
    </source>
</evidence>
<dbReference type="InterPro" id="IPR027417">
    <property type="entry name" value="P-loop_NTPase"/>
</dbReference>
<keyword evidence="8" id="KW-0963">Cytoplasm</keyword>
<evidence type="ECO:0000256" key="6">
    <source>
        <dbReference type="ARBA" id="ARBA00047615"/>
    </source>
</evidence>
<dbReference type="AlphaFoldDB" id="A0A5C5XEB7"/>
<evidence type="ECO:0000313" key="11">
    <source>
        <dbReference type="Proteomes" id="UP000316095"/>
    </source>
</evidence>
<comment type="caution">
    <text evidence="10">The sequence shown here is derived from an EMBL/GenBank/DDBJ whole genome shotgun (WGS) entry which is preliminary data.</text>
</comment>
<dbReference type="SUPFAM" id="SSF52540">
    <property type="entry name" value="P-loop containing nucleoside triphosphate hydrolases"/>
    <property type="match status" value="1"/>
</dbReference>
<dbReference type="Proteomes" id="UP000316095">
    <property type="component" value="Unassembled WGS sequence"/>
</dbReference>
<dbReference type="InterPro" id="IPR011994">
    <property type="entry name" value="Cytidylate_kinase_dom"/>
</dbReference>
<reference evidence="10 11" key="1">
    <citation type="submission" date="2019-02" db="EMBL/GenBank/DDBJ databases">
        <title>Deep-cultivation of Planctomycetes and their phenomic and genomic characterization uncovers novel biology.</title>
        <authorList>
            <person name="Wiegand S."/>
            <person name="Jogler M."/>
            <person name="Boedeker C."/>
            <person name="Pinto D."/>
            <person name="Vollmers J."/>
            <person name="Rivas-Marin E."/>
            <person name="Kohn T."/>
            <person name="Peeters S.H."/>
            <person name="Heuer A."/>
            <person name="Rast P."/>
            <person name="Oberbeckmann S."/>
            <person name="Bunk B."/>
            <person name="Jeske O."/>
            <person name="Meyerdierks A."/>
            <person name="Storesund J.E."/>
            <person name="Kallscheuer N."/>
            <person name="Luecker S."/>
            <person name="Lage O.M."/>
            <person name="Pohl T."/>
            <person name="Merkel B.J."/>
            <person name="Hornburger P."/>
            <person name="Mueller R.-W."/>
            <person name="Bruemmer F."/>
            <person name="Labrenz M."/>
            <person name="Spormann A.M."/>
            <person name="Op Den Camp H."/>
            <person name="Overmann J."/>
            <person name="Amann R."/>
            <person name="Jetten M.S.M."/>
            <person name="Mascher T."/>
            <person name="Medema M.H."/>
            <person name="Devos D.P."/>
            <person name="Kaster A.-K."/>
            <person name="Ovreas L."/>
            <person name="Rohde M."/>
            <person name="Galperin M.Y."/>
            <person name="Jogler C."/>
        </authorList>
    </citation>
    <scope>NUCLEOTIDE SEQUENCE [LARGE SCALE GENOMIC DNA]</scope>
    <source>
        <strain evidence="10 11">Pan54</strain>
    </source>
</reference>
<dbReference type="GO" id="GO:0036430">
    <property type="term" value="F:CMP kinase activity"/>
    <property type="evidence" value="ECO:0007669"/>
    <property type="project" value="RHEA"/>
</dbReference>
<comment type="subcellular location">
    <subcellularLocation>
        <location evidence="8">Cytoplasm</location>
    </subcellularLocation>
</comment>
<evidence type="ECO:0000313" key="10">
    <source>
        <dbReference type="EMBL" id="TWT61148.1"/>
    </source>
</evidence>
<proteinExistence type="inferred from homology"/>
<accession>A0A5C5XEB7</accession>
<dbReference type="GO" id="GO:0005524">
    <property type="term" value="F:ATP binding"/>
    <property type="evidence" value="ECO:0007669"/>
    <property type="project" value="UniProtKB-UniRule"/>
</dbReference>
<evidence type="ECO:0000256" key="5">
    <source>
        <dbReference type="ARBA" id="ARBA00022840"/>
    </source>
</evidence>
<dbReference type="GO" id="GO:0005737">
    <property type="term" value="C:cytoplasm"/>
    <property type="evidence" value="ECO:0007669"/>
    <property type="project" value="UniProtKB-SubCell"/>
</dbReference>
<dbReference type="Gene3D" id="3.40.50.300">
    <property type="entry name" value="P-loop containing nucleotide triphosphate hydrolases"/>
    <property type="match status" value="1"/>
</dbReference>
<dbReference type="EC" id="2.7.4.25" evidence="8"/>
<sequence>MPPIVVTIDGPAGTGKSTVALLVAERLGFQFLNTGAMYRAVAWHCLQHAVNLQDAMSSTAVAANLSFHIVDHKMQVDGVDLSQEFRDDTISQAASVIAAHSEIRSILVERQRQLAEEMSLVSEGRDQGTIVFPNATKKFFLTARPEVRAQRRYDDLRGHSDVSYEQILKTQQERDLRDMTRSIAPLQPAPDAEVVDSSDLELDEVVNLLVQKVEQAQQAAN</sequence>
<organism evidence="10 11">
    <name type="scientific">Rubinisphaera italica</name>
    <dbReference type="NCBI Taxonomy" id="2527969"/>
    <lineage>
        <taxon>Bacteria</taxon>
        <taxon>Pseudomonadati</taxon>
        <taxon>Planctomycetota</taxon>
        <taxon>Planctomycetia</taxon>
        <taxon>Planctomycetales</taxon>
        <taxon>Planctomycetaceae</taxon>
        <taxon>Rubinisphaera</taxon>
    </lineage>
</organism>
<evidence type="ECO:0000256" key="2">
    <source>
        <dbReference type="ARBA" id="ARBA00022679"/>
    </source>
</evidence>
<dbReference type="GO" id="GO:0006220">
    <property type="term" value="P:pyrimidine nucleotide metabolic process"/>
    <property type="evidence" value="ECO:0007669"/>
    <property type="project" value="UniProtKB-UniRule"/>
</dbReference>
<dbReference type="Pfam" id="PF02224">
    <property type="entry name" value="Cytidylate_kin"/>
    <property type="match status" value="1"/>
</dbReference>
<dbReference type="CDD" id="cd02020">
    <property type="entry name" value="CMPK"/>
    <property type="match status" value="1"/>
</dbReference>
<dbReference type="OrthoDB" id="9807434at2"/>
<dbReference type="NCBIfam" id="TIGR00017">
    <property type="entry name" value="cmk"/>
    <property type="match status" value="1"/>
</dbReference>
<gene>
    <name evidence="8 10" type="primary">cmk</name>
    <name evidence="10" type="ORF">Pan54_18830</name>
</gene>
<protein>
    <recommendedName>
        <fullName evidence="8">Cytidylate kinase</fullName>
        <shortName evidence="8">CK</shortName>
        <ecNumber evidence="8">2.7.4.25</ecNumber>
    </recommendedName>
    <alternativeName>
        <fullName evidence="8">Cytidine monophosphate kinase</fullName>
        <shortName evidence="8">CMP kinase</shortName>
    </alternativeName>
</protein>
<name>A0A5C5XEB7_9PLAN</name>
<feature type="domain" description="Cytidylate kinase" evidence="9">
    <location>
        <begin position="6"/>
        <end position="214"/>
    </location>
</feature>
<evidence type="ECO:0000256" key="7">
    <source>
        <dbReference type="ARBA" id="ARBA00048478"/>
    </source>
</evidence>
<dbReference type="RefSeq" id="WP_146503177.1">
    <property type="nucleotide sequence ID" value="NZ_SJPG01000001.1"/>
</dbReference>
<comment type="similarity">
    <text evidence="1 8">Belongs to the cytidylate kinase family. Type 1 subfamily.</text>
</comment>
<keyword evidence="4 8" id="KW-0418">Kinase</keyword>
<evidence type="ECO:0000256" key="8">
    <source>
        <dbReference type="HAMAP-Rule" id="MF_00238"/>
    </source>
</evidence>
<feature type="binding site" evidence="8">
    <location>
        <begin position="10"/>
        <end position="18"/>
    </location>
    <ligand>
        <name>ATP</name>
        <dbReference type="ChEBI" id="CHEBI:30616"/>
    </ligand>
</feature>
<evidence type="ECO:0000256" key="1">
    <source>
        <dbReference type="ARBA" id="ARBA00009427"/>
    </source>
</evidence>